<dbReference type="Proteomes" id="UP000030392">
    <property type="component" value="Unassembled WGS sequence"/>
</dbReference>
<dbReference type="RefSeq" id="WP_193743082.1">
    <property type="nucleotide sequence ID" value="NZ_CP138967.1"/>
</dbReference>
<name>A0A0A2C7B0_PROMR</name>
<evidence type="ECO:0000313" key="1">
    <source>
        <dbReference type="EMBL" id="KGG22251.1"/>
    </source>
</evidence>
<sequence length="53" mass="5724">MKLQTSFSVPNDAMGDIGMKHEAVKSGMTAVASYWEKECALNPSSPACLLFDD</sequence>
<gene>
    <name evidence="1" type="ORF">EV03_0144</name>
</gene>
<protein>
    <submittedName>
        <fullName evidence="1">Uncharacterized protein</fullName>
    </submittedName>
</protein>
<dbReference type="EMBL" id="JNAX01000003">
    <property type="protein sequence ID" value="KGG22251.1"/>
    <property type="molecule type" value="Genomic_DNA"/>
</dbReference>
<dbReference type="AlphaFoldDB" id="A0A0A2C7B0"/>
<organism evidence="1 2">
    <name type="scientific">Prochlorococcus marinus str. PAC1</name>
    <dbReference type="NCBI Taxonomy" id="59924"/>
    <lineage>
        <taxon>Bacteria</taxon>
        <taxon>Bacillati</taxon>
        <taxon>Cyanobacteriota</taxon>
        <taxon>Cyanophyceae</taxon>
        <taxon>Synechococcales</taxon>
        <taxon>Prochlorococcaceae</taxon>
        <taxon>Prochlorococcus</taxon>
    </lineage>
</organism>
<comment type="caution">
    <text evidence="1">The sequence shown here is derived from an EMBL/GenBank/DDBJ whole genome shotgun (WGS) entry which is preliminary data.</text>
</comment>
<proteinExistence type="predicted"/>
<evidence type="ECO:0000313" key="2">
    <source>
        <dbReference type="Proteomes" id="UP000030392"/>
    </source>
</evidence>
<reference evidence="2" key="1">
    <citation type="journal article" date="2014" name="Sci. Data">
        <title>Genomes of diverse isolates of the marine cyanobacterium Prochlorococcus.</title>
        <authorList>
            <person name="Biller S."/>
            <person name="Berube P."/>
            <person name="Thompson J."/>
            <person name="Kelly L."/>
            <person name="Roggensack S."/>
            <person name="Awad L."/>
            <person name="Roache-Johnson K."/>
            <person name="Ding H."/>
            <person name="Giovannoni S.J."/>
            <person name="Moore L.R."/>
            <person name="Chisholm S.W."/>
        </authorList>
    </citation>
    <scope>NUCLEOTIDE SEQUENCE [LARGE SCALE GENOMIC DNA]</scope>
    <source>
        <strain evidence="2">PAC1</strain>
    </source>
</reference>
<accession>A0A0A2C7B0</accession>